<keyword evidence="1" id="KW-0805">Transcription regulation</keyword>
<dbReference type="Proteomes" id="UP001151234">
    <property type="component" value="Unassembled WGS sequence"/>
</dbReference>
<dbReference type="Pfam" id="PF00455">
    <property type="entry name" value="DeoRC"/>
    <property type="match status" value="1"/>
</dbReference>
<dbReference type="InterPro" id="IPR036390">
    <property type="entry name" value="WH_DNA-bd_sf"/>
</dbReference>
<dbReference type="AlphaFoldDB" id="A0A9X3UFJ5"/>
<feature type="domain" description="HTH deoR-type" evidence="4">
    <location>
        <begin position="11"/>
        <end position="66"/>
    </location>
</feature>
<dbReference type="PROSITE" id="PS51000">
    <property type="entry name" value="HTH_DEOR_2"/>
    <property type="match status" value="1"/>
</dbReference>
<accession>A0A9X3UFJ5</accession>
<evidence type="ECO:0000256" key="2">
    <source>
        <dbReference type="ARBA" id="ARBA00023125"/>
    </source>
</evidence>
<dbReference type="InterPro" id="IPR036388">
    <property type="entry name" value="WH-like_DNA-bd_sf"/>
</dbReference>
<keyword evidence="3" id="KW-0804">Transcription</keyword>
<keyword evidence="6" id="KW-1185">Reference proteome</keyword>
<gene>
    <name evidence="5" type="ORF">OQ273_02390</name>
</gene>
<dbReference type="PANTHER" id="PTHR30363">
    <property type="entry name" value="HTH-TYPE TRANSCRIPTIONAL REGULATOR SRLR-RELATED"/>
    <property type="match status" value="1"/>
</dbReference>
<dbReference type="PANTHER" id="PTHR30363:SF44">
    <property type="entry name" value="AGA OPERON TRANSCRIPTIONAL REPRESSOR-RELATED"/>
    <property type="match status" value="1"/>
</dbReference>
<proteinExistence type="predicted"/>
<dbReference type="PROSITE" id="PS00894">
    <property type="entry name" value="HTH_DEOR_1"/>
    <property type="match status" value="1"/>
</dbReference>
<dbReference type="InterPro" id="IPR014036">
    <property type="entry name" value="DeoR-like_C"/>
</dbReference>
<dbReference type="GO" id="GO:0003677">
    <property type="term" value="F:DNA binding"/>
    <property type="evidence" value="ECO:0007669"/>
    <property type="project" value="UniProtKB-KW"/>
</dbReference>
<dbReference type="Pfam" id="PF08220">
    <property type="entry name" value="HTH_DeoR"/>
    <property type="match status" value="1"/>
</dbReference>
<keyword evidence="2 5" id="KW-0238">DNA-binding</keyword>
<organism evidence="5 6">
    <name type="scientific">Hoeflea prorocentri</name>
    <dbReference type="NCBI Taxonomy" id="1922333"/>
    <lineage>
        <taxon>Bacteria</taxon>
        <taxon>Pseudomonadati</taxon>
        <taxon>Pseudomonadota</taxon>
        <taxon>Alphaproteobacteria</taxon>
        <taxon>Hyphomicrobiales</taxon>
        <taxon>Rhizobiaceae</taxon>
        <taxon>Hoeflea</taxon>
    </lineage>
</organism>
<dbReference type="SMART" id="SM01134">
    <property type="entry name" value="DeoRC"/>
    <property type="match status" value="1"/>
</dbReference>
<dbReference type="SUPFAM" id="SSF46785">
    <property type="entry name" value="Winged helix' DNA-binding domain"/>
    <property type="match status" value="1"/>
</dbReference>
<evidence type="ECO:0000256" key="3">
    <source>
        <dbReference type="ARBA" id="ARBA00023163"/>
    </source>
</evidence>
<protein>
    <submittedName>
        <fullName evidence="5">DeoR/GlpR family DNA-binding transcription regulator</fullName>
    </submittedName>
</protein>
<sequence length="260" mass="29280">MKQRRKRTMLNSHRHEYILEKLQASDKVTVADLMTGLDVSDETVRRDLKDLESKGLLRRIHGGAIGVAKIRDEPIRERARKSAKEKIVIAQRAVELISDHTSIFLDTGSTTEALAKQLGRFTDLKLYTNSLNVALAAREHFGVSVFVTPGELRKVELDLVGYDTVDYIRNYLFDTVFMGTAGVDGERGFMDFEEDESRIRQALMKSARNKVMLADGSKFGKTANICTARFEAIDRLVTDAKPAKNFYSVFERSGMDVTHG</sequence>
<evidence type="ECO:0000256" key="1">
    <source>
        <dbReference type="ARBA" id="ARBA00023015"/>
    </source>
</evidence>
<dbReference type="GO" id="GO:0003700">
    <property type="term" value="F:DNA-binding transcription factor activity"/>
    <property type="evidence" value="ECO:0007669"/>
    <property type="project" value="InterPro"/>
</dbReference>
<dbReference type="PRINTS" id="PR00037">
    <property type="entry name" value="HTHLACR"/>
</dbReference>
<dbReference type="SUPFAM" id="SSF100950">
    <property type="entry name" value="NagB/RpiA/CoA transferase-like"/>
    <property type="match status" value="1"/>
</dbReference>
<evidence type="ECO:0000259" key="4">
    <source>
        <dbReference type="PROSITE" id="PS51000"/>
    </source>
</evidence>
<comment type="caution">
    <text evidence="5">The sequence shown here is derived from an EMBL/GenBank/DDBJ whole genome shotgun (WGS) entry which is preliminary data.</text>
</comment>
<evidence type="ECO:0000313" key="6">
    <source>
        <dbReference type="Proteomes" id="UP001151234"/>
    </source>
</evidence>
<dbReference type="InterPro" id="IPR001034">
    <property type="entry name" value="DeoR_HTH"/>
</dbReference>
<dbReference type="InterPro" id="IPR050313">
    <property type="entry name" value="Carb_Metab_HTH_regulators"/>
</dbReference>
<evidence type="ECO:0000313" key="5">
    <source>
        <dbReference type="EMBL" id="MDA5397410.1"/>
    </source>
</evidence>
<dbReference type="RefSeq" id="WP_267988873.1">
    <property type="nucleotide sequence ID" value="NZ_JAPJZI010000001.1"/>
</dbReference>
<dbReference type="Gene3D" id="1.10.10.10">
    <property type="entry name" value="Winged helix-like DNA-binding domain superfamily/Winged helix DNA-binding domain"/>
    <property type="match status" value="1"/>
</dbReference>
<name>A0A9X3UFJ5_9HYPH</name>
<dbReference type="Gene3D" id="3.40.50.1360">
    <property type="match status" value="1"/>
</dbReference>
<dbReference type="SMART" id="SM00420">
    <property type="entry name" value="HTH_DEOR"/>
    <property type="match status" value="1"/>
</dbReference>
<dbReference type="EMBL" id="JAPJZI010000001">
    <property type="protein sequence ID" value="MDA5397410.1"/>
    <property type="molecule type" value="Genomic_DNA"/>
</dbReference>
<dbReference type="InterPro" id="IPR037171">
    <property type="entry name" value="NagB/RpiA_transferase-like"/>
</dbReference>
<reference evidence="5" key="1">
    <citation type="submission" date="2022-11" db="EMBL/GenBank/DDBJ databases">
        <title>Draft genome sequence of Hoeflea poritis E7-10 and Hoeflea prorocentri PM5-8, separated from scleractinian coral Porites lutea and marine dinoflagellate.</title>
        <authorList>
            <person name="Zhang G."/>
            <person name="Wei Q."/>
            <person name="Cai L."/>
        </authorList>
    </citation>
    <scope>NUCLEOTIDE SEQUENCE</scope>
    <source>
        <strain evidence="5">PM5-8</strain>
    </source>
</reference>
<dbReference type="InterPro" id="IPR018356">
    <property type="entry name" value="Tscrpt_reg_HTH_DeoR_CS"/>
</dbReference>